<dbReference type="Proteomes" id="UP000001542">
    <property type="component" value="Unassembled WGS sequence"/>
</dbReference>
<dbReference type="InParanoid" id="A2F052"/>
<dbReference type="VEuPathDB" id="TrichDB:TVAGG3_0150060"/>
<evidence type="ECO:0000313" key="1">
    <source>
        <dbReference type="EMBL" id="EAY01687.1"/>
    </source>
</evidence>
<reference evidence="1" key="1">
    <citation type="submission" date="2006-10" db="EMBL/GenBank/DDBJ databases">
        <authorList>
            <person name="Amadeo P."/>
            <person name="Zhao Q."/>
            <person name="Wortman J."/>
            <person name="Fraser-Liggett C."/>
            <person name="Carlton J."/>
        </authorList>
    </citation>
    <scope>NUCLEOTIDE SEQUENCE</scope>
    <source>
        <strain evidence="1">G3</strain>
    </source>
</reference>
<dbReference type="VEuPathDB" id="TrichDB:TVAG_TEG_DS113559_2_9"/>
<gene>
    <name evidence="1" type="ORF">TVAG_316740</name>
</gene>
<evidence type="ECO:0000313" key="2">
    <source>
        <dbReference type="Proteomes" id="UP000001542"/>
    </source>
</evidence>
<reference evidence="1" key="2">
    <citation type="journal article" date="2007" name="Science">
        <title>Draft genome sequence of the sexually transmitted pathogen Trichomonas vaginalis.</title>
        <authorList>
            <person name="Carlton J.M."/>
            <person name="Hirt R.P."/>
            <person name="Silva J.C."/>
            <person name="Delcher A.L."/>
            <person name="Schatz M."/>
            <person name="Zhao Q."/>
            <person name="Wortman J.R."/>
            <person name="Bidwell S.L."/>
            <person name="Alsmark U.C.M."/>
            <person name="Besteiro S."/>
            <person name="Sicheritz-Ponten T."/>
            <person name="Noel C.J."/>
            <person name="Dacks J.B."/>
            <person name="Foster P.G."/>
            <person name="Simillion C."/>
            <person name="Van de Peer Y."/>
            <person name="Miranda-Saavedra D."/>
            <person name="Barton G.J."/>
            <person name="Westrop G.D."/>
            <person name="Mueller S."/>
            <person name="Dessi D."/>
            <person name="Fiori P.L."/>
            <person name="Ren Q."/>
            <person name="Paulsen I."/>
            <person name="Zhang H."/>
            <person name="Bastida-Corcuera F.D."/>
            <person name="Simoes-Barbosa A."/>
            <person name="Brown M.T."/>
            <person name="Hayes R.D."/>
            <person name="Mukherjee M."/>
            <person name="Okumura C.Y."/>
            <person name="Schneider R."/>
            <person name="Smith A.J."/>
            <person name="Vanacova S."/>
            <person name="Villalvazo M."/>
            <person name="Haas B.J."/>
            <person name="Pertea M."/>
            <person name="Feldblyum T.V."/>
            <person name="Utterback T.R."/>
            <person name="Shu C.L."/>
            <person name="Osoegawa K."/>
            <person name="de Jong P.J."/>
            <person name="Hrdy I."/>
            <person name="Horvathova L."/>
            <person name="Zubacova Z."/>
            <person name="Dolezal P."/>
            <person name="Malik S.B."/>
            <person name="Logsdon J.M. Jr."/>
            <person name="Henze K."/>
            <person name="Gupta A."/>
            <person name="Wang C.C."/>
            <person name="Dunne R.L."/>
            <person name="Upcroft J.A."/>
            <person name="Upcroft P."/>
            <person name="White O."/>
            <person name="Salzberg S.L."/>
            <person name="Tang P."/>
            <person name="Chiu C.-H."/>
            <person name="Lee Y.-S."/>
            <person name="Embley T.M."/>
            <person name="Coombs G.H."/>
            <person name="Mottram J.C."/>
            <person name="Tachezy J."/>
            <person name="Fraser-Liggett C.M."/>
            <person name="Johnson P.J."/>
        </authorList>
    </citation>
    <scope>NUCLEOTIDE SEQUENCE [LARGE SCALE GENOMIC DNA]</scope>
    <source>
        <strain evidence="1">G3</strain>
    </source>
</reference>
<proteinExistence type="predicted"/>
<name>A2F052_TRIV3</name>
<dbReference type="EMBL" id="DS113559">
    <property type="protein sequence ID" value="EAY01687.1"/>
    <property type="molecule type" value="Genomic_DNA"/>
</dbReference>
<protein>
    <submittedName>
        <fullName evidence="1">Uncharacterized protein</fullName>
    </submittedName>
</protein>
<keyword evidence="2" id="KW-1185">Reference proteome</keyword>
<accession>A2F052</accession>
<sequence length="83" mass="9141">MLVPESSNLKHSGTNMYQTRVSNALVRFSIQIFLNEKVFIETRTRASLLNTLVPAGIGVDFTALSPILKLGESFQAMKGKLSL</sequence>
<organism evidence="1 2">
    <name type="scientific">Trichomonas vaginalis (strain ATCC PRA-98 / G3)</name>
    <dbReference type="NCBI Taxonomy" id="412133"/>
    <lineage>
        <taxon>Eukaryota</taxon>
        <taxon>Metamonada</taxon>
        <taxon>Parabasalia</taxon>
        <taxon>Trichomonadida</taxon>
        <taxon>Trichomonadidae</taxon>
        <taxon>Trichomonas</taxon>
    </lineage>
</organism>
<dbReference type="AlphaFoldDB" id="A2F052"/>